<organism evidence="2 3">
    <name type="scientific">Shewanella corallii</name>
    <dbReference type="NCBI Taxonomy" id="560080"/>
    <lineage>
        <taxon>Bacteria</taxon>
        <taxon>Pseudomonadati</taxon>
        <taxon>Pseudomonadota</taxon>
        <taxon>Gammaproteobacteria</taxon>
        <taxon>Alteromonadales</taxon>
        <taxon>Shewanellaceae</taxon>
        <taxon>Shewanella</taxon>
    </lineage>
</organism>
<evidence type="ECO:0000313" key="2">
    <source>
        <dbReference type="EMBL" id="MCL2914504.1"/>
    </source>
</evidence>
<evidence type="ECO:0000256" key="1">
    <source>
        <dbReference type="SAM" id="SignalP"/>
    </source>
</evidence>
<evidence type="ECO:0000313" key="3">
    <source>
        <dbReference type="Proteomes" id="UP001202831"/>
    </source>
</evidence>
<dbReference type="Proteomes" id="UP001202831">
    <property type="component" value="Unassembled WGS sequence"/>
</dbReference>
<keyword evidence="1" id="KW-0732">Signal</keyword>
<reference evidence="2 3" key="1">
    <citation type="submission" date="2022-01" db="EMBL/GenBank/DDBJ databases">
        <title>Whole genome-based taxonomy of the Shewanellaceae.</title>
        <authorList>
            <person name="Martin-Rodriguez A.J."/>
        </authorList>
    </citation>
    <scope>NUCLEOTIDE SEQUENCE [LARGE SCALE GENOMIC DNA]</scope>
    <source>
        <strain evidence="2 3">DSM 21332</strain>
    </source>
</reference>
<sequence length="558" mass="63782">MLKPLLLLLLSAISHISIAIDFDKEIYLEEYQTSGISLADGSHWQYQTHYQLPINLDAVEQYAQNHRLEITIQEHTFSNRGGGGGCGHSPVCVILLPVYLLDMLSADEVTLDQVSFFRDGQWVMDLLYDKSGGHLARIQSDTLSIASSKLLSKTVIDSTDKAPLALSGELITILPQLHSQAELSQFNTEISQLRSQLVHSQQKQVQQKQAIALLKTTKLTVPQFMPLAEHWCSLNDSLMNYDLSSSPQQLLEYTAVISRGDQATKILDCVIQHPAIDNRGELDRLINLQERALTQWESYQAYEWHNQVRDFFTDYFPHKSTAALTQAHPLLSIYQRWYQSAEISSSDYIKLATEYQEISAPLRQKLTISTPNVLNARLTLASQGKYPPLPTLKQIHRAAPTIDSEQARALAELYWQNNYEIERFAFLPRQDKDFEKQAYILSLLVPLADDVRRTLPIPQGDTDAHIAWRVAMLNQEVEGLAELLALRPALDDRSPDRPETVSTRVDEQGNPTYAELIWHALSFNPERYQQIRHQREQLMEQQKQESWQDKGRAIWEQL</sequence>
<feature type="chain" id="PRO_5045720146" evidence="1">
    <location>
        <begin position="20"/>
        <end position="558"/>
    </location>
</feature>
<protein>
    <submittedName>
        <fullName evidence="2">Uncharacterized protein</fullName>
    </submittedName>
</protein>
<gene>
    <name evidence="2" type="ORF">L2725_12080</name>
</gene>
<name>A0ABT0N7T7_9GAMM</name>
<accession>A0ABT0N7T7</accession>
<dbReference type="RefSeq" id="WP_249249182.1">
    <property type="nucleotide sequence ID" value="NZ_JAKIKT010000004.1"/>
</dbReference>
<keyword evidence="3" id="KW-1185">Reference proteome</keyword>
<feature type="signal peptide" evidence="1">
    <location>
        <begin position="1"/>
        <end position="19"/>
    </location>
</feature>
<proteinExistence type="predicted"/>
<dbReference type="EMBL" id="JAKIKT010000004">
    <property type="protein sequence ID" value="MCL2914504.1"/>
    <property type="molecule type" value="Genomic_DNA"/>
</dbReference>
<comment type="caution">
    <text evidence="2">The sequence shown here is derived from an EMBL/GenBank/DDBJ whole genome shotgun (WGS) entry which is preliminary data.</text>
</comment>